<dbReference type="GO" id="GO:0003676">
    <property type="term" value="F:nucleic acid binding"/>
    <property type="evidence" value="ECO:0007669"/>
    <property type="project" value="InterPro"/>
</dbReference>
<dbReference type="NCBIfam" id="TIGR00536">
    <property type="entry name" value="hemK_fam"/>
    <property type="match status" value="1"/>
</dbReference>
<dbReference type="GO" id="GO:0005840">
    <property type="term" value="C:ribosome"/>
    <property type="evidence" value="ECO:0007669"/>
    <property type="project" value="UniProtKB-KW"/>
</dbReference>
<proteinExistence type="inferred from homology"/>
<comment type="function">
    <text evidence="4">Methylates ribosomal protein uL3 on a specific glutamine residue.</text>
</comment>
<dbReference type="Proteomes" id="UP000308891">
    <property type="component" value="Unassembled WGS sequence"/>
</dbReference>
<dbReference type="EMBL" id="STGJ01000001">
    <property type="protein sequence ID" value="TIC86935.1"/>
    <property type="molecule type" value="Genomic_DNA"/>
</dbReference>
<dbReference type="InterPro" id="IPR004556">
    <property type="entry name" value="HemK-like"/>
</dbReference>
<reference evidence="6 7" key="1">
    <citation type="submission" date="2019-04" db="EMBL/GenBank/DDBJ databases">
        <title>Crenobacter sp. nov.</title>
        <authorList>
            <person name="Shi S."/>
        </authorList>
    </citation>
    <scope>NUCLEOTIDE SEQUENCE [LARGE SCALE GENOMIC DNA]</scope>
    <source>
        <strain evidence="6 7">GY 70310</strain>
    </source>
</reference>
<dbReference type="GO" id="GO:0036009">
    <property type="term" value="F:protein-glutamine N-methyltransferase activity"/>
    <property type="evidence" value="ECO:0007669"/>
    <property type="project" value="UniProtKB-UniRule"/>
</dbReference>
<dbReference type="InterPro" id="IPR029063">
    <property type="entry name" value="SAM-dependent_MTases_sf"/>
</dbReference>
<keyword evidence="2 4" id="KW-0808">Transferase</keyword>
<keyword evidence="7" id="KW-1185">Reference proteome</keyword>
<dbReference type="NCBIfam" id="TIGR03533">
    <property type="entry name" value="L3_gln_methyl"/>
    <property type="match status" value="1"/>
</dbReference>
<dbReference type="CDD" id="cd02440">
    <property type="entry name" value="AdoMet_MTases"/>
    <property type="match status" value="1"/>
</dbReference>
<dbReference type="Pfam" id="PF05175">
    <property type="entry name" value="MTS"/>
    <property type="match status" value="1"/>
</dbReference>
<dbReference type="OrthoDB" id="9800643at2"/>
<evidence type="ECO:0000256" key="3">
    <source>
        <dbReference type="ARBA" id="ARBA00022691"/>
    </source>
</evidence>
<evidence type="ECO:0000259" key="5">
    <source>
        <dbReference type="Pfam" id="PF05175"/>
    </source>
</evidence>
<keyword evidence="1 4" id="KW-0489">Methyltransferase</keyword>
<dbReference type="GO" id="GO:0032259">
    <property type="term" value="P:methylation"/>
    <property type="evidence" value="ECO:0007669"/>
    <property type="project" value="UniProtKB-KW"/>
</dbReference>
<dbReference type="InterPro" id="IPR002052">
    <property type="entry name" value="DNA_methylase_N6_adenine_CS"/>
</dbReference>
<dbReference type="AlphaFoldDB" id="A0A4T0V6R0"/>
<evidence type="ECO:0000313" key="6">
    <source>
        <dbReference type="EMBL" id="TIC86935.1"/>
    </source>
</evidence>
<feature type="domain" description="Methyltransferase small" evidence="5">
    <location>
        <begin position="131"/>
        <end position="213"/>
    </location>
</feature>
<dbReference type="EC" id="2.1.1.298" evidence="4"/>
<comment type="caution">
    <text evidence="6">The sequence shown here is derived from an EMBL/GenBank/DDBJ whole genome shotgun (WGS) entry which is preliminary data.</text>
</comment>
<dbReference type="RefSeq" id="WP_136550946.1">
    <property type="nucleotide sequence ID" value="NZ_STGJ01000001.1"/>
</dbReference>
<dbReference type="GO" id="GO:0005829">
    <property type="term" value="C:cytosol"/>
    <property type="evidence" value="ECO:0007669"/>
    <property type="project" value="TreeGrafter"/>
</dbReference>
<dbReference type="PANTHER" id="PTHR47806:SF1">
    <property type="entry name" value="RIBOSOMAL PROTEIN UL3 GLUTAMINE METHYLTRANSFERASE"/>
    <property type="match status" value="1"/>
</dbReference>
<dbReference type="PROSITE" id="PS00092">
    <property type="entry name" value="N6_MTASE"/>
    <property type="match status" value="1"/>
</dbReference>
<dbReference type="PIRSF" id="PIRSF037167">
    <property type="entry name" value="Mtase_YfcB_prd"/>
    <property type="match status" value="1"/>
</dbReference>
<dbReference type="SUPFAM" id="SSF53335">
    <property type="entry name" value="S-adenosyl-L-methionine-dependent methyltransferases"/>
    <property type="match status" value="1"/>
</dbReference>
<organism evidence="6 7">
    <name type="scientific">Crenobacter intestini</name>
    <dbReference type="NCBI Taxonomy" id="2563443"/>
    <lineage>
        <taxon>Bacteria</taxon>
        <taxon>Pseudomonadati</taxon>
        <taxon>Pseudomonadota</taxon>
        <taxon>Betaproteobacteria</taxon>
        <taxon>Neisseriales</taxon>
        <taxon>Neisseriaceae</taxon>
        <taxon>Crenobacter</taxon>
    </lineage>
</organism>
<dbReference type="Gene3D" id="3.40.50.150">
    <property type="entry name" value="Vaccinia Virus protein VP39"/>
    <property type="match status" value="1"/>
</dbReference>
<sequence length="300" mass="33400">MYEQAAKELTTVRDLLRFAVSRFNEAGLSYGHGTDNAHDEAAYLILSLLKLPIDTLEPYLDARLLPSEVTTVLDAIARRALERVPVAYLTHEAWQGEFSFYVDERVLVPRSFIYELLGEPLTPWIEHPELVHRALDLCTGSGCLAIQLAHHYPDAEVDAVDISLDALEVAAINVEHYGLDEQIQLIHTDMTEGLEETYDLIVSNPPYVDEESVDELPPEYLHEPEIALGSGRDGLDATRVILAEASRLLNPKGVLLVEVGHNRDVLEAAYPALPFTWLETSSGDGFVFLLTREELVEAGL</sequence>
<evidence type="ECO:0000313" key="7">
    <source>
        <dbReference type="Proteomes" id="UP000308891"/>
    </source>
</evidence>
<dbReference type="InterPro" id="IPR017127">
    <property type="entry name" value="Ribosome_uL3_MTase"/>
</dbReference>
<evidence type="ECO:0000256" key="4">
    <source>
        <dbReference type="HAMAP-Rule" id="MF_02125"/>
    </source>
</evidence>
<accession>A0A4T0V6R0</accession>
<protein>
    <recommendedName>
        <fullName evidence="4">Ribosomal protein uL3 glutamine methyltransferase</fullName>
        <shortName evidence="4">uL3 MTase</shortName>
        <ecNumber evidence="4">2.1.1.298</ecNumber>
    </recommendedName>
    <alternativeName>
        <fullName evidence="4">N5-glutamine methyltransferase PrmB</fullName>
    </alternativeName>
</protein>
<evidence type="ECO:0000256" key="2">
    <source>
        <dbReference type="ARBA" id="ARBA00022679"/>
    </source>
</evidence>
<keyword evidence="3 4" id="KW-0949">S-adenosyl-L-methionine</keyword>
<comment type="similarity">
    <text evidence="4">Belongs to the protein N5-glutamine methyltransferase family. PrmB subfamily.</text>
</comment>
<name>A0A4T0V6R0_9NEIS</name>
<keyword evidence="6" id="KW-0689">Ribosomal protein</keyword>
<evidence type="ECO:0000256" key="1">
    <source>
        <dbReference type="ARBA" id="ARBA00022603"/>
    </source>
</evidence>
<keyword evidence="6" id="KW-0687">Ribonucleoprotein</keyword>
<dbReference type="PANTHER" id="PTHR47806">
    <property type="entry name" value="50S RIBOSOMAL PROTEIN L3 GLUTAMINE METHYLTRANSFERASE"/>
    <property type="match status" value="1"/>
</dbReference>
<gene>
    <name evidence="4 6" type="primary">prmB</name>
    <name evidence="6" type="ORF">E5K04_00530</name>
</gene>
<dbReference type="HAMAP" id="MF_02125">
    <property type="entry name" value="L3_methyltr_PrmB"/>
    <property type="match status" value="1"/>
</dbReference>
<dbReference type="InterPro" id="IPR007848">
    <property type="entry name" value="Small_mtfrase_dom"/>
</dbReference>
<comment type="catalytic activity">
    <reaction evidence="4">
        <text>L-glutaminyl-[ribosomal protein uL3] + S-adenosyl-L-methionine = N(5)-methyl-L-glutaminyl-[ribosomal protein uL3] + S-adenosyl-L-homocysteine + H(+)</text>
        <dbReference type="Rhea" id="RHEA:45020"/>
        <dbReference type="Rhea" id="RHEA-COMP:11063"/>
        <dbReference type="Rhea" id="RHEA-COMP:11064"/>
        <dbReference type="ChEBI" id="CHEBI:15378"/>
        <dbReference type="ChEBI" id="CHEBI:30011"/>
        <dbReference type="ChEBI" id="CHEBI:57856"/>
        <dbReference type="ChEBI" id="CHEBI:59789"/>
        <dbReference type="ChEBI" id="CHEBI:61891"/>
        <dbReference type="EC" id="2.1.1.298"/>
    </reaction>
</comment>